<evidence type="ECO:0000259" key="2">
    <source>
        <dbReference type="Pfam" id="PF20150"/>
    </source>
</evidence>
<dbReference type="InterPro" id="IPR045518">
    <property type="entry name" value="2EXR"/>
</dbReference>
<feature type="domain" description="2EXR" evidence="2">
    <location>
        <begin position="97"/>
        <end position="193"/>
    </location>
</feature>
<dbReference type="Proteomes" id="UP001285354">
    <property type="component" value="Unassembled WGS sequence"/>
</dbReference>
<protein>
    <recommendedName>
        <fullName evidence="2">2EXR domain-containing protein</fullName>
    </recommendedName>
</protein>
<reference evidence="3" key="1">
    <citation type="submission" date="2023-06" db="EMBL/GenBank/DDBJ databases">
        <title>Draft genome of Marssonina rosae.</title>
        <authorList>
            <person name="Cheng Q."/>
        </authorList>
    </citation>
    <scope>NUCLEOTIDE SEQUENCE</scope>
    <source>
        <strain evidence="3">R4</strain>
    </source>
</reference>
<name>A0AAD9WAL7_9HELO</name>
<gene>
    <name evidence="3" type="ORF">QTJ16_006432</name>
</gene>
<sequence>MSLPGRALAPGHRAVANSRSRALFIPLAPPLVTAPVPSKTDRTTGEESNTLSSSEPGMSSRALSGPSMLPCLGSDDGGSLPTALAPGRLPVPAALTFTKFRKLPLELRTMIVRMVNEEPQIVTVTHAVIPTNVARRKASPEIKRNPNAVCKVSSAPPSLLHVNNECRNITLKSYKAVHPDFTRTPFYFQANVDELSIASIGCGRAMIVTGDSKTWSELGVLKLRLSMSPELDYEFYRKLGRSRSRLEDRVYLRDTWKDIMQTLDHFVMPTYIARDTMKGMGESCKFFLIRDIAMTNSAQEVQKWLLTFVGSHQVISIS</sequence>
<dbReference type="EMBL" id="JAUBYV010000010">
    <property type="protein sequence ID" value="KAK2624482.1"/>
    <property type="molecule type" value="Genomic_DNA"/>
</dbReference>
<evidence type="ECO:0000313" key="4">
    <source>
        <dbReference type="Proteomes" id="UP001285354"/>
    </source>
</evidence>
<dbReference type="AlphaFoldDB" id="A0AAD9WAL7"/>
<organism evidence="3 4">
    <name type="scientific">Diplocarpon rosae</name>
    <dbReference type="NCBI Taxonomy" id="946125"/>
    <lineage>
        <taxon>Eukaryota</taxon>
        <taxon>Fungi</taxon>
        <taxon>Dikarya</taxon>
        <taxon>Ascomycota</taxon>
        <taxon>Pezizomycotina</taxon>
        <taxon>Leotiomycetes</taxon>
        <taxon>Helotiales</taxon>
        <taxon>Drepanopezizaceae</taxon>
        <taxon>Diplocarpon</taxon>
    </lineage>
</organism>
<dbReference type="Pfam" id="PF20150">
    <property type="entry name" value="2EXR"/>
    <property type="match status" value="1"/>
</dbReference>
<evidence type="ECO:0000256" key="1">
    <source>
        <dbReference type="SAM" id="MobiDB-lite"/>
    </source>
</evidence>
<dbReference type="PANTHER" id="PTHR35910">
    <property type="entry name" value="2EXR DOMAIN-CONTAINING PROTEIN"/>
    <property type="match status" value="1"/>
</dbReference>
<dbReference type="PANTHER" id="PTHR35910:SF6">
    <property type="entry name" value="2EXR DOMAIN-CONTAINING PROTEIN"/>
    <property type="match status" value="1"/>
</dbReference>
<keyword evidence="4" id="KW-1185">Reference proteome</keyword>
<feature type="region of interest" description="Disordered" evidence="1">
    <location>
        <begin position="34"/>
        <end position="64"/>
    </location>
</feature>
<accession>A0AAD9WAL7</accession>
<feature type="compositionally biased region" description="Polar residues" evidence="1">
    <location>
        <begin position="46"/>
        <end position="57"/>
    </location>
</feature>
<evidence type="ECO:0000313" key="3">
    <source>
        <dbReference type="EMBL" id="KAK2624482.1"/>
    </source>
</evidence>
<comment type="caution">
    <text evidence="3">The sequence shown here is derived from an EMBL/GenBank/DDBJ whole genome shotgun (WGS) entry which is preliminary data.</text>
</comment>
<proteinExistence type="predicted"/>